<sequence>GPISSYHRLTNHISFHYFVRMSNLHPPPPPSPSSLLLYDSHADLSIGWFSRMVVLQLTASFIEKAAIGLSLAILCLFLLAFALIAVVLFTIQSSCWWRMGIDDRLVDTSRRTKVFPNETQPINTVIGETPEYADLV</sequence>
<dbReference type="EMBL" id="BTRK01000006">
    <property type="protein sequence ID" value="GMR59026.1"/>
    <property type="molecule type" value="Genomic_DNA"/>
</dbReference>
<evidence type="ECO:0000256" key="1">
    <source>
        <dbReference type="SAM" id="Phobius"/>
    </source>
</evidence>
<accession>A0AAN5IDX1</accession>
<keyword evidence="1" id="KW-0472">Membrane</keyword>
<keyword evidence="1" id="KW-1133">Transmembrane helix</keyword>
<evidence type="ECO:0000313" key="3">
    <source>
        <dbReference type="Proteomes" id="UP001328107"/>
    </source>
</evidence>
<evidence type="ECO:0000313" key="2">
    <source>
        <dbReference type="EMBL" id="GMR59026.1"/>
    </source>
</evidence>
<keyword evidence="3" id="KW-1185">Reference proteome</keyword>
<keyword evidence="1" id="KW-0812">Transmembrane</keyword>
<comment type="caution">
    <text evidence="2">The sequence shown here is derived from an EMBL/GenBank/DDBJ whole genome shotgun (WGS) entry which is preliminary data.</text>
</comment>
<proteinExistence type="predicted"/>
<feature type="transmembrane region" description="Helical" evidence="1">
    <location>
        <begin position="65"/>
        <end position="91"/>
    </location>
</feature>
<dbReference type="Proteomes" id="UP001328107">
    <property type="component" value="Unassembled WGS sequence"/>
</dbReference>
<gene>
    <name evidence="2" type="ORF">PMAYCL1PPCAC_29221</name>
</gene>
<organism evidence="2 3">
    <name type="scientific">Pristionchus mayeri</name>
    <dbReference type="NCBI Taxonomy" id="1317129"/>
    <lineage>
        <taxon>Eukaryota</taxon>
        <taxon>Metazoa</taxon>
        <taxon>Ecdysozoa</taxon>
        <taxon>Nematoda</taxon>
        <taxon>Chromadorea</taxon>
        <taxon>Rhabditida</taxon>
        <taxon>Rhabditina</taxon>
        <taxon>Diplogasteromorpha</taxon>
        <taxon>Diplogasteroidea</taxon>
        <taxon>Neodiplogasteridae</taxon>
        <taxon>Pristionchus</taxon>
    </lineage>
</organism>
<name>A0AAN5IDX1_9BILA</name>
<dbReference type="AlphaFoldDB" id="A0AAN5IDX1"/>
<feature type="non-terminal residue" evidence="2">
    <location>
        <position position="1"/>
    </location>
</feature>
<protein>
    <submittedName>
        <fullName evidence="2">Uncharacterized protein</fullName>
    </submittedName>
</protein>
<reference evidence="3" key="1">
    <citation type="submission" date="2022-10" db="EMBL/GenBank/DDBJ databases">
        <title>Genome assembly of Pristionchus species.</title>
        <authorList>
            <person name="Yoshida K."/>
            <person name="Sommer R.J."/>
        </authorList>
    </citation>
    <scope>NUCLEOTIDE SEQUENCE [LARGE SCALE GENOMIC DNA]</scope>
    <source>
        <strain evidence="3">RS5460</strain>
    </source>
</reference>